<dbReference type="Proteomes" id="UP000676336">
    <property type="component" value="Unassembled WGS sequence"/>
</dbReference>
<dbReference type="EMBL" id="CAJOBI010201851">
    <property type="protein sequence ID" value="CAF4994084.1"/>
    <property type="molecule type" value="Genomic_DNA"/>
</dbReference>
<dbReference type="AlphaFoldDB" id="A0A8S3DRX2"/>
<accession>A0A8S3DRX2</accession>
<feature type="non-terminal residue" evidence="2">
    <location>
        <position position="1"/>
    </location>
</feature>
<proteinExistence type="predicted"/>
<sequence length="99" mass="10549">MSSTTPRTSANNSTASSVYRVNYSEYVADITGGSPKTARKIPTAGIGHHINPLNNPYPNQTNQPTQQTGGMPQYGGGTEKCARCSKSVYLAERKLGASR</sequence>
<feature type="region of interest" description="Disordered" evidence="1">
    <location>
        <begin position="43"/>
        <end position="79"/>
    </location>
</feature>
<evidence type="ECO:0000313" key="2">
    <source>
        <dbReference type="EMBL" id="CAF4994084.1"/>
    </source>
</evidence>
<reference evidence="2" key="1">
    <citation type="submission" date="2021-02" db="EMBL/GenBank/DDBJ databases">
        <authorList>
            <person name="Nowell W R."/>
        </authorList>
    </citation>
    <scope>NUCLEOTIDE SEQUENCE</scope>
</reference>
<gene>
    <name evidence="2" type="ORF">SMN809_LOCUS56457</name>
</gene>
<comment type="caution">
    <text evidence="2">The sequence shown here is derived from an EMBL/GenBank/DDBJ whole genome shotgun (WGS) entry which is preliminary data.</text>
</comment>
<name>A0A8S3DRX2_9BILA</name>
<dbReference type="SUPFAM" id="SSF57716">
    <property type="entry name" value="Glucocorticoid receptor-like (DNA-binding domain)"/>
    <property type="match status" value="1"/>
</dbReference>
<organism evidence="2 3">
    <name type="scientific">Rotaria magnacalcarata</name>
    <dbReference type="NCBI Taxonomy" id="392030"/>
    <lineage>
        <taxon>Eukaryota</taxon>
        <taxon>Metazoa</taxon>
        <taxon>Spiralia</taxon>
        <taxon>Gnathifera</taxon>
        <taxon>Rotifera</taxon>
        <taxon>Eurotatoria</taxon>
        <taxon>Bdelloidea</taxon>
        <taxon>Philodinida</taxon>
        <taxon>Philodinidae</taxon>
        <taxon>Rotaria</taxon>
    </lineage>
</organism>
<evidence type="ECO:0000256" key="1">
    <source>
        <dbReference type="SAM" id="MobiDB-lite"/>
    </source>
</evidence>
<feature type="compositionally biased region" description="Low complexity" evidence="1">
    <location>
        <begin position="51"/>
        <end position="71"/>
    </location>
</feature>
<evidence type="ECO:0000313" key="3">
    <source>
        <dbReference type="Proteomes" id="UP000676336"/>
    </source>
</evidence>
<protein>
    <submittedName>
        <fullName evidence="2">Uncharacterized protein</fullName>
    </submittedName>
</protein>